<name>A0A0R1QZU0_9LACO</name>
<dbReference type="InterPro" id="IPR013221">
    <property type="entry name" value="Mur_ligase_cen"/>
</dbReference>
<evidence type="ECO:0000256" key="4">
    <source>
        <dbReference type="ARBA" id="ARBA00008276"/>
    </source>
</evidence>
<dbReference type="PIRSF" id="PIRSF001563">
    <property type="entry name" value="Folylpolyglu_synth"/>
    <property type="match status" value="1"/>
</dbReference>
<dbReference type="Pfam" id="PF08245">
    <property type="entry name" value="Mur_ligase_M"/>
    <property type="match status" value="1"/>
</dbReference>
<evidence type="ECO:0000256" key="1">
    <source>
        <dbReference type="ARBA" id="ARBA00001946"/>
    </source>
</evidence>
<reference evidence="21 22" key="1">
    <citation type="journal article" date="2015" name="Genome Announc.">
        <title>Expanding the biotechnology potential of lactobacilli through comparative genomics of 213 strains and associated genera.</title>
        <authorList>
            <person name="Sun Z."/>
            <person name="Harris H.M."/>
            <person name="McCann A."/>
            <person name="Guo C."/>
            <person name="Argimon S."/>
            <person name="Zhang W."/>
            <person name="Yang X."/>
            <person name="Jeffery I.B."/>
            <person name="Cooney J.C."/>
            <person name="Kagawa T.F."/>
            <person name="Liu W."/>
            <person name="Song Y."/>
            <person name="Salvetti E."/>
            <person name="Wrobel A."/>
            <person name="Rasinkangas P."/>
            <person name="Parkhill J."/>
            <person name="Rea M.C."/>
            <person name="O'Sullivan O."/>
            <person name="Ritari J."/>
            <person name="Douillard F.P."/>
            <person name="Paul Ross R."/>
            <person name="Yang R."/>
            <person name="Briner A.E."/>
            <person name="Felis G.E."/>
            <person name="de Vos W.M."/>
            <person name="Barrangou R."/>
            <person name="Klaenhammer T.R."/>
            <person name="Caufield P.W."/>
            <person name="Cui Y."/>
            <person name="Zhang H."/>
            <person name="O'Toole P.W."/>
        </authorList>
    </citation>
    <scope>NUCLEOTIDE SEQUENCE [LARGE SCALE GENOMIC DNA]</scope>
    <source>
        <strain evidence="21 22">DSM 15429</strain>
    </source>
</reference>
<keyword evidence="10" id="KW-0479">Metal-binding</keyword>
<evidence type="ECO:0000256" key="5">
    <source>
        <dbReference type="ARBA" id="ARBA00011245"/>
    </source>
</evidence>
<accession>A0A0R1QZU0</accession>
<evidence type="ECO:0000256" key="6">
    <source>
        <dbReference type="ARBA" id="ARBA00013023"/>
    </source>
</evidence>
<keyword evidence="12 18" id="KW-0067">ATP-binding</keyword>
<dbReference type="InterPro" id="IPR001645">
    <property type="entry name" value="Folylpolyglutamate_synth"/>
</dbReference>
<evidence type="ECO:0000256" key="15">
    <source>
        <dbReference type="ARBA" id="ARBA00030592"/>
    </source>
</evidence>
<keyword evidence="13" id="KW-0460">Magnesium</keyword>
<evidence type="ECO:0000256" key="14">
    <source>
        <dbReference type="ARBA" id="ARBA00022909"/>
    </source>
</evidence>
<comment type="similarity">
    <text evidence="4 18">Belongs to the folylpolyglutamate synthase family.</text>
</comment>
<dbReference type="PROSITE" id="PS01012">
    <property type="entry name" value="FOLYLPOLYGLU_SYNT_2"/>
    <property type="match status" value="1"/>
</dbReference>
<dbReference type="Proteomes" id="UP000051835">
    <property type="component" value="Unassembled WGS sequence"/>
</dbReference>
<dbReference type="PATRIC" id="fig|1423805.4.peg.84"/>
<dbReference type="SUPFAM" id="SSF53623">
    <property type="entry name" value="MurD-like peptide ligases, catalytic domain"/>
    <property type="match status" value="1"/>
</dbReference>
<comment type="catalytic activity">
    <reaction evidence="16">
        <text>(6S)-5,6,7,8-tetrahydrofolyl-(gamma-L-Glu)(n) + L-glutamate + ATP = (6S)-5,6,7,8-tetrahydrofolyl-(gamma-L-Glu)(n+1) + ADP + phosphate + H(+)</text>
        <dbReference type="Rhea" id="RHEA:10580"/>
        <dbReference type="Rhea" id="RHEA-COMP:14738"/>
        <dbReference type="Rhea" id="RHEA-COMP:14740"/>
        <dbReference type="ChEBI" id="CHEBI:15378"/>
        <dbReference type="ChEBI" id="CHEBI:29985"/>
        <dbReference type="ChEBI" id="CHEBI:30616"/>
        <dbReference type="ChEBI" id="CHEBI:43474"/>
        <dbReference type="ChEBI" id="CHEBI:141005"/>
        <dbReference type="ChEBI" id="CHEBI:456216"/>
        <dbReference type="EC" id="6.3.2.17"/>
    </reaction>
</comment>
<evidence type="ECO:0000256" key="17">
    <source>
        <dbReference type="ARBA" id="ARBA00049161"/>
    </source>
</evidence>
<sequence length="446" mass="49351">MREVGILVATYTEALNFIHGRDRFKKAPTLKRMRYFMKLLGDPQEHLSMIHVAGTNGKGSTVAFLRDLLMADGQTVGTFTSPFITRFNERISRDGVPISDDDLVAMVNQVQPVVAQLDQELAEKGPTEFEIDTALMFCYFAAHPVDTVVVEVGLGGLFDSTNIITPAVSVITTIGMDHMRLLGDTIPEIAAQKAGIIKPHVPVVCGRLTADALAVMDQTAARQATQVAALDRNFQVTRQPTDQWGERFDYRYQEWHWSHLQEDLLGQYQVDNAATALTAFVTYQSQRHAAIDAATVRNGLAHTAWPGRFERLNDQPLIAIDGAHNEPAMVEMAQLLRQHFATNEVYIVLAVLADKQYTQMVQTLLTVPNVHLIVTQFAGPGKRAAATPLALEEAVPQHDRITMAADWPAALKQALGTMSAEDLLLLTGSLYFISEVRHYFKDDAAE</sequence>
<evidence type="ECO:0000259" key="19">
    <source>
        <dbReference type="Pfam" id="PF02875"/>
    </source>
</evidence>
<feature type="domain" description="Mur ligase C-terminal" evidence="19">
    <location>
        <begin position="307"/>
        <end position="429"/>
    </location>
</feature>
<evidence type="ECO:0000256" key="10">
    <source>
        <dbReference type="ARBA" id="ARBA00022723"/>
    </source>
</evidence>
<dbReference type="NCBIfam" id="TIGR01499">
    <property type="entry name" value="folC"/>
    <property type="match status" value="1"/>
</dbReference>
<feature type="domain" description="Mur ligase central" evidence="20">
    <location>
        <begin position="52"/>
        <end position="279"/>
    </location>
</feature>
<dbReference type="EMBL" id="AZFC01000035">
    <property type="protein sequence ID" value="KRL46616.1"/>
    <property type="molecule type" value="Genomic_DNA"/>
</dbReference>
<comment type="caution">
    <text evidence="21">The sequence shown here is derived from an EMBL/GenBank/DDBJ whole genome shotgun (WGS) entry which is preliminary data.</text>
</comment>
<dbReference type="EC" id="6.3.2.12" evidence="6"/>
<dbReference type="Pfam" id="PF02875">
    <property type="entry name" value="Mur_ligase_C"/>
    <property type="match status" value="1"/>
</dbReference>
<evidence type="ECO:0000256" key="11">
    <source>
        <dbReference type="ARBA" id="ARBA00022741"/>
    </source>
</evidence>
<keyword evidence="14" id="KW-0289">Folate biosynthesis</keyword>
<dbReference type="InterPro" id="IPR036615">
    <property type="entry name" value="Mur_ligase_C_dom_sf"/>
</dbReference>
<evidence type="ECO:0000256" key="12">
    <source>
        <dbReference type="ARBA" id="ARBA00022840"/>
    </source>
</evidence>
<dbReference type="GO" id="GO:0005524">
    <property type="term" value="F:ATP binding"/>
    <property type="evidence" value="ECO:0007669"/>
    <property type="project" value="UniProtKB-KW"/>
</dbReference>
<evidence type="ECO:0000256" key="16">
    <source>
        <dbReference type="ARBA" id="ARBA00047493"/>
    </source>
</evidence>
<dbReference type="GO" id="GO:0046656">
    <property type="term" value="P:folic acid biosynthetic process"/>
    <property type="evidence" value="ECO:0007669"/>
    <property type="project" value="UniProtKB-KW"/>
</dbReference>
<dbReference type="GO" id="GO:0004326">
    <property type="term" value="F:tetrahydrofolylpolyglutamate synthase activity"/>
    <property type="evidence" value="ECO:0007669"/>
    <property type="project" value="UniProtKB-EC"/>
</dbReference>
<comment type="subunit">
    <text evidence="5">Monomer.</text>
</comment>
<evidence type="ECO:0000256" key="18">
    <source>
        <dbReference type="PIRNR" id="PIRNR001563"/>
    </source>
</evidence>
<evidence type="ECO:0000256" key="3">
    <source>
        <dbReference type="ARBA" id="ARBA00005150"/>
    </source>
</evidence>
<dbReference type="Gene3D" id="3.40.1190.10">
    <property type="entry name" value="Mur-like, catalytic domain"/>
    <property type="match status" value="1"/>
</dbReference>
<protein>
    <recommendedName>
        <fullName evidence="8">Dihydrofolate synthase/folylpolyglutamate synthase</fullName>
        <ecNumber evidence="6">6.3.2.12</ecNumber>
        <ecNumber evidence="7">6.3.2.17</ecNumber>
    </recommendedName>
    <alternativeName>
        <fullName evidence="15">Tetrahydrofolylpolyglutamate synthase</fullName>
    </alternativeName>
</protein>
<evidence type="ECO:0000256" key="8">
    <source>
        <dbReference type="ARBA" id="ARBA00019357"/>
    </source>
</evidence>
<dbReference type="FunFam" id="3.40.1190.10:FF:000004">
    <property type="entry name" value="Dihydrofolate synthase/folylpolyglutamate synthase"/>
    <property type="match status" value="1"/>
</dbReference>
<dbReference type="InterPro" id="IPR004101">
    <property type="entry name" value="Mur_ligase_C"/>
</dbReference>
<dbReference type="PANTHER" id="PTHR11136">
    <property type="entry name" value="FOLYLPOLYGLUTAMATE SYNTHASE-RELATED"/>
    <property type="match status" value="1"/>
</dbReference>
<dbReference type="GO" id="GO:0008841">
    <property type="term" value="F:dihydrofolate synthase activity"/>
    <property type="evidence" value="ECO:0007669"/>
    <property type="project" value="UniProtKB-EC"/>
</dbReference>
<evidence type="ECO:0000313" key="21">
    <source>
        <dbReference type="EMBL" id="KRL46616.1"/>
    </source>
</evidence>
<organism evidence="21 22">
    <name type="scientific">Levilactobacillus spicheri DSM 15429</name>
    <dbReference type="NCBI Taxonomy" id="1423805"/>
    <lineage>
        <taxon>Bacteria</taxon>
        <taxon>Bacillati</taxon>
        <taxon>Bacillota</taxon>
        <taxon>Bacilli</taxon>
        <taxon>Lactobacillales</taxon>
        <taxon>Lactobacillaceae</taxon>
        <taxon>Levilactobacillus</taxon>
    </lineage>
</organism>
<dbReference type="SUPFAM" id="SSF53244">
    <property type="entry name" value="MurD-like peptide ligases, peptide-binding domain"/>
    <property type="match status" value="1"/>
</dbReference>
<proteinExistence type="inferred from homology"/>
<dbReference type="AlphaFoldDB" id="A0A0R1QZU0"/>
<evidence type="ECO:0000313" key="22">
    <source>
        <dbReference type="Proteomes" id="UP000051835"/>
    </source>
</evidence>
<comment type="pathway">
    <text evidence="3">Cofactor biosynthesis; tetrahydrofolylpolyglutamate biosynthesis.</text>
</comment>
<dbReference type="Gene3D" id="3.90.190.20">
    <property type="entry name" value="Mur ligase, C-terminal domain"/>
    <property type="match status" value="1"/>
</dbReference>
<dbReference type="PANTHER" id="PTHR11136:SF0">
    <property type="entry name" value="DIHYDROFOLATE SYNTHETASE-RELATED"/>
    <property type="match status" value="1"/>
</dbReference>
<evidence type="ECO:0000256" key="13">
    <source>
        <dbReference type="ARBA" id="ARBA00022842"/>
    </source>
</evidence>
<gene>
    <name evidence="21" type="ORF">FD37_GL000081</name>
</gene>
<evidence type="ECO:0000256" key="2">
    <source>
        <dbReference type="ARBA" id="ARBA00004799"/>
    </source>
</evidence>
<evidence type="ECO:0000256" key="9">
    <source>
        <dbReference type="ARBA" id="ARBA00022598"/>
    </source>
</evidence>
<comment type="pathway">
    <text evidence="2">Cofactor biosynthesis; tetrahydrofolate biosynthesis; 7,8-dihydrofolate from 2-amino-4-hydroxy-6-hydroxymethyl-7,8-dihydropteridine diphosphate and 4-aminobenzoate: step 2/2.</text>
</comment>
<dbReference type="EC" id="6.3.2.17" evidence="7"/>
<comment type="catalytic activity">
    <reaction evidence="17">
        <text>7,8-dihydropteroate + L-glutamate + ATP = 7,8-dihydrofolate + ADP + phosphate + H(+)</text>
        <dbReference type="Rhea" id="RHEA:23584"/>
        <dbReference type="ChEBI" id="CHEBI:15378"/>
        <dbReference type="ChEBI" id="CHEBI:17839"/>
        <dbReference type="ChEBI" id="CHEBI:29985"/>
        <dbReference type="ChEBI" id="CHEBI:30616"/>
        <dbReference type="ChEBI" id="CHEBI:43474"/>
        <dbReference type="ChEBI" id="CHEBI:57451"/>
        <dbReference type="ChEBI" id="CHEBI:456216"/>
        <dbReference type="EC" id="6.3.2.12"/>
    </reaction>
</comment>
<keyword evidence="9 18" id="KW-0436">Ligase</keyword>
<dbReference type="InterPro" id="IPR036565">
    <property type="entry name" value="Mur-like_cat_sf"/>
</dbReference>
<comment type="cofactor">
    <cofactor evidence="1">
        <name>Mg(2+)</name>
        <dbReference type="ChEBI" id="CHEBI:18420"/>
    </cofactor>
</comment>
<dbReference type="GO" id="GO:0005737">
    <property type="term" value="C:cytoplasm"/>
    <property type="evidence" value="ECO:0007669"/>
    <property type="project" value="TreeGrafter"/>
</dbReference>
<dbReference type="GO" id="GO:0046872">
    <property type="term" value="F:metal ion binding"/>
    <property type="evidence" value="ECO:0007669"/>
    <property type="project" value="UniProtKB-KW"/>
</dbReference>
<evidence type="ECO:0000259" key="20">
    <source>
        <dbReference type="Pfam" id="PF08245"/>
    </source>
</evidence>
<evidence type="ECO:0000256" key="7">
    <source>
        <dbReference type="ARBA" id="ARBA00013025"/>
    </source>
</evidence>
<dbReference type="InterPro" id="IPR018109">
    <property type="entry name" value="Folylpolyglutamate_synth_CS"/>
</dbReference>
<keyword evidence="11 18" id="KW-0547">Nucleotide-binding</keyword>